<dbReference type="EMBL" id="CP080333">
    <property type="protein sequence ID" value="QYL18682.1"/>
    <property type="molecule type" value="Genomic_DNA"/>
</dbReference>
<reference evidence="1 2" key="1">
    <citation type="submission" date="2021-07" db="EMBL/GenBank/DDBJ databases">
        <title>Whole genome sequencing of non-tuberculosis mycobacteria type-strains.</title>
        <authorList>
            <person name="Igarashi Y."/>
            <person name="Osugi A."/>
            <person name="Mitarai S."/>
        </authorList>
    </citation>
    <scope>NUCLEOTIDE SEQUENCE [LARGE SCALE GENOMIC DNA]</scope>
    <source>
        <strain evidence="1 2">JCM 16370</strain>
    </source>
</reference>
<dbReference type="Proteomes" id="UP000825367">
    <property type="component" value="Chromosome"/>
</dbReference>
<dbReference type="RefSeq" id="WP_096310928.1">
    <property type="nucleotide sequence ID" value="NZ_BAAAVX010000076.1"/>
</dbReference>
<organism evidence="1 2">
    <name type="scientific">Mycolicibacterium pallens</name>
    <dbReference type="NCBI Taxonomy" id="370524"/>
    <lineage>
        <taxon>Bacteria</taxon>
        <taxon>Bacillati</taxon>
        <taxon>Actinomycetota</taxon>
        <taxon>Actinomycetes</taxon>
        <taxon>Mycobacteriales</taxon>
        <taxon>Mycobacteriaceae</taxon>
        <taxon>Mycolicibacterium</taxon>
    </lineage>
</organism>
<sequence length="460" mass="50528">MTDPDAQVTEFNSLVASRIDRFAKTMEFGNDTADRYRQVLLDHQPVDGRSNAPCAAPHTESAPWPCREVRRLSKAETYPTSVQAAARWLDVLASMREMIGATIPQAIDNIEHHLQVGSRNAEYNRRFAFSAFTMPFTYALAATPPRSGSEAETAIAPLVEAVDLVMTDPDVRGAMARLEEAMASAEVALGSMLADPEPATVTELVDELKRSLKVSMLSALLGSSGIVELADAELNARLEELKYPPPQARWVDLANVPVSVVGTPSDTTISIEEVYQSAAPGVQGLLQAMRGEVSPPRSTEVQRIQGSQWISFIFAEWNDHYRFELAKVWDCSHRDYQFPLLGELGKIRNDMIHNGGIAKRATANCQLLRWFTEGQRMHLTAPMYLEVVQLWPWNELLGQPTPSQDSRNQYGGRAPLNLIDAVQRAAAVDGINEGDPFGGPVAMQLGVDGSWPTVGQTRSG</sequence>
<protein>
    <recommendedName>
        <fullName evidence="3">Swt1-like HEPN domain-containing protein</fullName>
    </recommendedName>
</protein>
<evidence type="ECO:0000313" key="2">
    <source>
        <dbReference type="Proteomes" id="UP000825367"/>
    </source>
</evidence>
<evidence type="ECO:0008006" key="3">
    <source>
        <dbReference type="Google" id="ProtNLM"/>
    </source>
</evidence>
<gene>
    <name evidence="1" type="ORF">K0O64_09405</name>
</gene>
<accession>A0ABX8VLT4</accession>
<name>A0ABX8VLT4_9MYCO</name>
<keyword evidence="2" id="KW-1185">Reference proteome</keyword>
<proteinExistence type="predicted"/>
<evidence type="ECO:0000313" key="1">
    <source>
        <dbReference type="EMBL" id="QYL18682.1"/>
    </source>
</evidence>